<dbReference type="OrthoDB" id="1679483at2"/>
<dbReference type="InterPro" id="IPR048147">
    <property type="entry name" value="CBO0543-like"/>
</dbReference>
<keyword evidence="3" id="KW-1185">Reference proteome</keyword>
<proteinExistence type="predicted"/>
<name>A0A366XNZ0_9BACI</name>
<keyword evidence="1" id="KW-1133">Transmembrane helix</keyword>
<sequence length="187" mass="22499">MNPPKIYKEELNKVFELMNKAQTLKWEVWQEYVIFTAHWWAGIFLTIIPWILWIFFHKKESTNRMLFVGFFIMLISSFLDFLGVRLGLWLYYYDIIPFIPAYFPWDCTLIPVLVMFFIEVKPKTNPLLKALLFGSLTAFVAEPLFEFVGLYKPLKWEHIYSFPIFTSLYLIAHFLSKRKNFQELVNK</sequence>
<accession>A0A366XNZ0</accession>
<comment type="caution">
    <text evidence="2">The sequence shown here is derived from an EMBL/GenBank/DDBJ whole genome shotgun (WGS) entry which is preliminary data.</text>
</comment>
<dbReference type="RefSeq" id="WP_113807975.1">
    <property type="nucleotide sequence ID" value="NZ_QOCW01000029.1"/>
</dbReference>
<evidence type="ECO:0000256" key="1">
    <source>
        <dbReference type="SAM" id="Phobius"/>
    </source>
</evidence>
<evidence type="ECO:0000313" key="2">
    <source>
        <dbReference type="EMBL" id="RBW67832.1"/>
    </source>
</evidence>
<protein>
    <submittedName>
        <fullName evidence="2">Uncharacterized protein</fullName>
    </submittedName>
</protein>
<keyword evidence="1" id="KW-0812">Transmembrane</keyword>
<feature type="transmembrane region" description="Helical" evidence="1">
    <location>
        <begin position="68"/>
        <end position="92"/>
    </location>
</feature>
<reference evidence="2 3" key="1">
    <citation type="submission" date="2018-07" db="EMBL/GenBank/DDBJ databases">
        <title>Lottiidibacillus patelloidae gen. nov., sp. nov., isolated from the intestinal tract of a marine limpet and the reclassification of B. taeanensis BH030017T, B. algicola KMM 3737T and B. hwajinpoensis SW-72T as genus Lottiidibacillus.</title>
        <authorList>
            <person name="Liu R."/>
            <person name="Huang Z."/>
        </authorList>
    </citation>
    <scope>NUCLEOTIDE SEQUENCE [LARGE SCALE GENOMIC DNA]</scope>
    <source>
        <strain evidence="2 3">BH030017</strain>
    </source>
</reference>
<feature type="transmembrane region" description="Helical" evidence="1">
    <location>
        <begin position="158"/>
        <end position="175"/>
    </location>
</feature>
<keyword evidence="1" id="KW-0472">Membrane</keyword>
<organism evidence="2 3">
    <name type="scientific">Bacillus taeanensis</name>
    <dbReference type="NCBI Taxonomy" id="273032"/>
    <lineage>
        <taxon>Bacteria</taxon>
        <taxon>Bacillati</taxon>
        <taxon>Bacillota</taxon>
        <taxon>Bacilli</taxon>
        <taxon>Bacillales</taxon>
        <taxon>Bacillaceae</taxon>
        <taxon>Bacillus</taxon>
    </lineage>
</organism>
<feature type="transmembrane region" description="Helical" evidence="1">
    <location>
        <begin position="130"/>
        <end position="152"/>
    </location>
</feature>
<dbReference type="EMBL" id="QOCW01000029">
    <property type="protein sequence ID" value="RBW67832.1"/>
    <property type="molecule type" value="Genomic_DNA"/>
</dbReference>
<evidence type="ECO:0000313" key="3">
    <source>
        <dbReference type="Proteomes" id="UP000253314"/>
    </source>
</evidence>
<dbReference type="AlphaFoldDB" id="A0A366XNZ0"/>
<dbReference type="NCBIfam" id="NF041644">
    <property type="entry name" value="CBO0543_fam"/>
    <property type="match status" value="1"/>
</dbReference>
<gene>
    <name evidence="2" type="ORF">DS031_20005</name>
</gene>
<feature type="transmembrane region" description="Helical" evidence="1">
    <location>
        <begin position="32"/>
        <end position="56"/>
    </location>
</feature>
<dbReference type="Proteomes" id="UP000253314">
    <property type="component" value="Unassembled WGS sequence"/>
</dbReference>
<feature type="transmembrane region" description="Helical" evidence="1">
    <location>
        <begin position="98"/>
        <end position="118"/>
    </location>
</feature>